<dbReference type="SUPFAM" id="SSF48371">
    <property type="entry name" value="ARM repeat"/>
    <property type="match status" value="1"/>
</dbReference>
<comment type="caution">
    <text evidence="2">The sequence shown here is derived from an EMBL/GenBank/DDBJ whole genome shotgun (WGS) entry which is preliminary data.</text>
</comment>
<organism evidence="2">
    <name type="scientific">marine sediment metagenome</name>
    <dbReference type="NCBI Taxonomy" id="412755"/>
    <lineage>
        <taxon>unclassified sequences</taxon>
        <taxon>metagenomes</taxon>
        <taxon>ecological metagenomes</taxon>
    </lineage>
</organism>
<evidence type="ECO:0000313" key="2">
    <source>
        <dbReference type="EMBL" id="GAI71267.1"/>
    </source>
</evidence>
<feature type="region of interest" description="Disordered" evidence="1">
    <location>
        <begin position="161"/>
        <end position="183"/>
    </location>
</feature>
<protein>
    <recommendedName>
        <fullName evidence="3">HEAT repeat domain-containing protein</fullName>
    </recommendedName>
</protein>
<reference evidence="2" key="1">
    <citation type="journal article" date="2014" name="Front. Microbiol.">
        <title>High frequency of phylogenetically diverse reductive dehalogenase-homologous genes in deep subseafloor sedimentary metagenomes.</title>
        <authorList>
            <person name="Kawai M."/>
            <person name="Futagami T."/>
            <person name="Toyoda A."/>
            <person name="Takaki Y."/>
            <person name="Nishi S."/>
            <person name="Hori S."/>
            <person name="Arai W."/>
            <person name="Tsubouchi T."/>
            <person name="Morono Y."/>
            <person name="Uchiyama I."/>
            <person name="Ito T."/>
            <person name="Fujiyama A."/>
            <person name="Inagaki F."/>
            <person name="Takami H."/>
        </authorList>
    </citation>
    <scope>NUCLEOTIDE SEQUENCE</scope>
    <source>
        <strain evidence="2">Expedition CK06-06</strain>
    </source>
</reference>
<feature type="region of interest" description="Disordered" evidence="1">
    <location>
        <begin position="1"/>
        <end position="29"/>
    </location>
</feature>
<feature type="non-terminal residue" evidence="2">
    <location>
        <position position="183"/>
    </location>
</feature>
<name>X1QRR6_9ZZZZ</name>
<dbReference type="SMART" id="SM00567">
    <property type="entry name" value="EZ_HEAT"/>
    <property type="match status" value="2"/>
</dbReference>
<dbReference type="InterPro" id="IPR004155">
    <property type="entry name" value="PBS_lyase_HEAT"/>
</dbReference>
<dbReference type="InterPro" id="IPR011989">
    <property type="entry name" value="ARM-like"/>
</dbReference>
<dbReference type="Pfam" id="PF13646">
    <property type="entry name" value="HEAT_2"/>
    <property type="match status" value="1"/>
</dbReference>
<dbReference type="PANTHER" id="PTHR12697">
    <property type="entry name" value="PBS LYASE HEAT-LIKE PROTEIN"/>
    <property type="match status" value="1"/>
</dbReference>
<dbReference type="Gene3D" id="1.25.10.10">
    <property type="entry name" value="Leucine-rich Repeat Variant"/>
    <property type="match status" value="1"/>
</dbReference>
<dbReference type="PANTHER" id="PTHR12697:SF5">
    <property type="entry name" value="DEOXYHYPUSINE HYDROXYLASE"/>
    <property type="match status" value="1"/>
</dbReference>
<dbReference type="AlphaFoldDB" id="X1QRR6"/>
<evidence type="ECO:0008006" key="3">
    <source>
        <dbReference type="Google" id="ProtNLM"/>
    </source>
</evidence>
<accession>X1QRR6</accession>
<dbReference type="GO" id="GO:0016491">
    <property type="term" value="F:oxidoreductase activity"/>
    <property type="evidence" value="ECO:0007669"/>
    <property type="project" value="TreeGrafter"/>
</dbReference>
<evidence type="ECO:0000256" key="1">
    <source>
        <dbReference type="SAM" id="MobiDB-lite"/>
    </source>
</evidence>
<dbReference type="InterPro" id="IPR016024">
    <property type="entry name" value="ARM-type_fold"/>
</dbReference>
<dbReference type="EMBL" id="BARW01003840">
    <property type="protein sequence ID" value="GAI71267.1"/>
    <property type="molecule type" value="Genomic_DNA"/>
</dbReference>
<proteinExistence type="predicted"/>
<sequence>MGKPTNYPDPNKNPYRVNKEQVREPSQARFTKPSVDFENQRVCPSCGKAIKISHSFCKFCGIDLVGIQPLGYSDRTLKELANTALTDSDPGVRKDAVDTLGELGDNEILGVLAYILLNDAHELVRKEAANELGDIHHPHSLDVLAKALKDRSPSVRKEAIEGLKKIKQMNKPEKIDKKDKNVE</sequence>
<gene>
    <name evidence="2" type="ORF">S12H4_09458</name>
</gene>